<reference evidence="2" key="1">
    <citation type="journal article" date="2022" name="Int. J. Mol. Sci.">
        <title>Draft Genome of Tanacetum Coccineum: Genomic Comparison of Closely Related Tanacetum-Family Plants.</title>
        <authorList>
            <person name="Yamashiro T."/>
            <person name="Shiraishi A."/>
            <person name="Nakayama K."/>
            <person name="Satake H."/>
        </authorList>
    </citation>
    <scope>NUCLEOTIDE SEQUENCE</scope>
</reference>
<evidence type="ECO:0000313" key="3">
    <source>
        <dbReference type="Proteomes" id="UP001151760"/>
    </source>
</evidence>
<keyword evidence="3" id="KW-1185">Reference proteome</keyword>
<sequence>MALAISTTKAEYVSVGKACQQALWMKQALIDYDIRLDDVSIIMLTPEELNLPKHLIKAIRKSHLEILLLQAHIAAFKSSLSKLIMTRIKVAEESSYFPLPFYSIHLVNFQRFGGSKLSLVVRIERLPFNNGNIEDQVSQHLPLYLHISELIIKATSLSHSSILVSLEYTFFFLPLASFLVPNFLFLLLLSSLTSPNKHIPLWTKSS</sequence>
<dbReference type="EMBL" id="BQNB010009087">
    <property type="protein sequence ID" value="GJS58560.1"/>
    <property type="molecule type" value="Genomic_DNA"/>
</dbReference>
<feature type="transmembrane region" description="Helical" evidence="1">
    <location>
        <begin position="168"/>
        <end position="189"/>
    </location>
</feature>
<gene>
    <name evidence="2" type="ORF">Tco_0653344</name>
</gene>
<reference evidence="2" key="2">
    <citation type="submission" date="2022-01" db="EMBL/GenBank/DDBJ databases">
        <authorList>
            <person name="Yamashiro T."/>
            <person name="Shiraishi A."/>
            <person name="Satake H."/>
            <person name="Nakayama K."/>
        </authorList>
    </citation>
    <scope>NUCLEOTIDE SEQUENCE</scope>
</reference>
<organism evidence="2 3">
    <name type="scientific">Tanacetum coccineum</name>
    <dbReference type="NCBI Taxonomy" id="301880"/>
    <lineage>
        <taxon>Eukaryota</taxon>
        <taxon>Viridiplantae</taxon>
        <taxon>Streptophyta</taxon>
        <taxon>Embryophyta</taxon>
        <taxon>Tracheophyta</taxon>
        <taxon>Spermatophyta</taxon>
        <taxon>Magnoliopsida</taxon>
        <taxon>eudicotyledons</taxon>
        <taxon>Gunneridae</taxon>
        <taxon>Pentapetalae</taxon>
        <taxon>asterids</taxon>
        <taxon>campanulids</taxon>
        <taxon>Asterales</taxon>
        <taxon>Asteraceae</taxon>
        <taxon>Asteroideae</taxon>
        <taxon>Anthemideae</taxon>
        <taxon>Anthemidinae</taxon>
        <taxon>Tanacetum</taxon>
    </lineage>
</organism>
<evidence type="ECO:0008006" key="4">
    <source>
        <dbReference type="Google" id="ProtNLM"/>
    </source>
</evidence>
<accession>A0ABQ4X0B8</accession>
<evidence type="ECO:0000313" key="2">
    <source>
        <dbReference type="EMBL" id="GJS58560.1"/>
    </source>
</evidence>
<comment type="caution">
    <text evidence="2">The sequence shown here is derived from an EMBL/GenBank/DDBJ whole genome shotgun (WGS) entry which is preliminary data.</text>
</comment>
<keyword evidence="1" id="KW-0812">Transmembrane</keyword>
<keyword evidence="1" id="KW-0472">Membrane</keyword>
<name>A0ABQ4X0B8_9ASTR</name>
<protein>
    <recommendedName>
        <fullName evidence="4">Retrovirus-related Pol polyprotein from transposon TNT 1-94</fullName>
    </recommendedName>
</protein>
<dbReference type="Proteomes" id="UP001151760">
    <property type="component" value="Unassembled WGS sequence"/>
</dbReference>
<proteinExistence type="predicted"/>
<evidence type="ECO:0000256" key="1">
    <source>
        <dbReference type="SAM" id="Phobius"/>
    </source>
</evidence>
<keyword evidence="1" id="KW-1133">Transmembrane helix</keyword>